<dbReference type="InterPro" id="IPR005804">
    <property type="entry name" value="FA_desaturase_dom"/>
</dbReference>
<organism evidence="3 4">
    <name type="scientific">Bacteriovorax stolpii</name>
    <name type="common">Bdellovibrio stolpii</name>
    <dbReference type="NCBI Taxonomy" id="960"/>
    <lineage>
        <taxon>Bacteria</taxon>
        <taxon>Pseudomonadati</taxon>
        <taxon>Bdellovibrionota</taxon>
        <taxon>Bacteriovoracia</taxon>
        <taxon>Bacteriovoracales</taxon>
        <taxon>Bacteriovoracaceae</taxon>
        <taxon>Bacteriovorax</taxon>
    </lineage>
</organism>
<dbReference type="RefSeq" id="WP_102245038.1">
    <property type="nucleotide sequence ID" value="NZ_CP025704.1"/>
</dbReference>
<name>A0A2K9NW62_BACTC</name>
<gene>
    <name evidence="3" type="ORF">C0V70_16860</name>
</gene>
<keyword evidence="1" id="KW-1133">Transmembrane helix</keyword>
<keyword evidence="1" id="KW-0812">Transmembrane</keyword>
<dbReference type="Proteomes" id="UP000235584">
    <property type="component" value="Chromosome"/>
</dbReference>
<accession>A0A2K9NW62</accession>
<evidence type="ECO:0000313" key="3">
    <source>
        <dbReference type="EMBL" id="AUN99747.1"/>
    </source>
</evidence>
<feature type="transmembrane region" description="Helical" evidence="1">
    <location>
        <begin position="52"/>
        <end position="71"/>
    </location>
</feature>
<feature type="domain" description="Fatty acid desaturase" evidence="2">
    <location>
        <begin position="12"/>
        <end position="182"/>
    </location>
</feature>
<dbReference type="Pfam" id="PF00487">
    <property type="entry name" value="FA_desaturase"/>
    <property type="match status" value="1"/>
</dbReference>
<evidence type="ECO:0000256" key="1">
    <source>
        <dbReference type="SAM" id="Phobius"/>
    </source>
</evidence>
<proteinExistence type="predicted"/>
<sequence length="252" mass="29746">MVQIFGVRSVSTKLFNRIVGEYCGYWVLYGFTNFSLVHILHHQHSDDEMDPVNPKGMSFIVFLSAPMRYMIKAAKAYLFSVHGKEEDYQKIMKAQTVVFHLNLVLRLAIWYIFLGNFLFLFFYIPSFLTIVTIFAHINYVCHRDHVDGSVEIVNLNHNLYYKVANFFTMGGYFHKNHHTNMKLFNPMSLEHKHSKKKLLTIQSKIYLNPNEQYIFTGSFISKYFSLNSVWIHGERNRVLAPRKFNEHPTSWL</sequence>
<dbReference type="EMBL" id="CP025704">
    <property type="protein sequence ID" value="AUN99747.1"/>
    <property type="molecule type" value="Genomic_DNA"/>
</dbReference>
<keyword evidence="4" id="KW-1185">Reference proteome</keyword>
<keyword evidence="1" id="KW-0472">Membrane</keyword>
<dbReference type="KEGG" id="bsto:C0V70_16860"/>
<reference evidence="3 4" key="1">
    <citation type="submission" date="2018-01" db="EMBL/GenBank/DDBJ databases">
        <title>Complete genome sequence of Bacteriovorax stolpii DSM12778.</title>
        <authorList>
            <person name="Tang B."/>
            <person name="Chang J."/>
        </authorList>
    </citation>
    <scope>NUCLEOTIDE SEQUENCE [LARGE SCALE GENOMIC DNA]</scope>
    <source>
        <strain evidence="3 4">DSM 12778</strain>
    </source>
</reference>
<evidence type="ECO:0000259" key="2">
    <source>
        <dbReference type="Pfam" id="PF00487"/>
    </source>
</evidence>
<dbReference type="GO" id="GO:0006629">
    <property type="term" value="P:lipid metabolic process"/>
    <property type="evidence" value="ECO:0007669"/>
    <property type="project" value="InterPro"/>
</dbReference>
<evidence type="ECO:0000313" key="4">
    <source>
        <dbReference type="Proteomes" id="UP000235584"/>
    </source>
</evidence>
<dbReference type="AlphaFoldDB" id="A0A2K9NW62"/>
<feature type="transmembrane region" description="Helical" evidence="1">
    <location>
        <begin position="22"/>
        <end position="40"/>
    </location>
</feature>
<feature type="transmembrane region" description="Helical" evidence="1">
    <location>
        <begin position="92"/>
        <end position="113"/>
    </location>
</feature>
<protein>
    <recommendedName>
        <fullName evidence="2">Fatty acid desaturase domain-containing protein</fullName>
    </recommendedName>
</protein>